<dbReference type="InterPro" id="IPR003594">
    <property type="entry name" value="HATPase_dom"/>
</dbReference>
<keyword evidence="12" id="KW-1185">Reference proteome</keyword>
<sequence length="363" mass="39187">MARDLRETLEEVGICTWSLEPANGRVTVSENCNQVLGVPARCLSDHDAFQAILHPEDRAARAAAVRGTLERGGRYSIEYRVRKTDGEIRWLRSQGRAERGRSPGSVRLRGIVYCIDAHRQAEARLQRLQADLIHVSRLSTMGEMASALAHEVNQPLGAIGIYAAACDYLLAESGTIRIDAARDALAAAIGQTQRAGAIIRRLRDFVTRGESDRQFESVQGLIGDACDLALIGVREQGVNTRIDPGPPGTRVFADRVQIQQVLVNLIRNACEAMRDSARRDLAIVAAVQDDGFVRISVSDTGPGISEAVAETLFLPFVTTKPAGMGVGLSVSQSIVHAHGGIFWADSTATGGATFHFILPLAED</sequence>
<dbReference type="Pfam" id="PF08447">
    <property type="entry name" value="PAS_3"/>
    <property type="match status" value="1"/>
</dbReference>
<dbReference type="InterPro" id="IPR000014">
    <property type="entry name" value="PAS"/>
</dbReference>
<dbReference type="CDD" id="cd00082">
    <property type="entry name" value="HisKA"/>
    <property type="match status" value="1"/>
</dbReference>
<keyword evidence="7" id="KW-0067">ATP-binding</keyword>
<dbReference type="PROSITE" id="PS50113">
    <property type="entry name" value="PAC"/>
    <property type="match status" value="1"/>
</dbReference>
<reference evidence="12" key="1">
    <citation type="journal article" date="2019" name="Int. J. Syst. Evol. Microbiol.">
        <title>The Global Catalogue of Microorganisms (GCM) 10K type strain sequencing project: providing services to taxonomists for standard genome sequencing and annotation.</title>
        <authorList>
            <consortium name="The Broad Institute Genomics Platform"/>
            <consortium name="The Broad Institute Genome Sequencing Center for Infectious Disease"/>
            <person name="Wu L."/>
            <person name="Ma J."/>
        </authorList>
    </citation>
    <scope>NUCLEOTIDE SEQUENCE [LARGE SCALE GENOMIC DNA]</scope>
    <source>
        <strain evidence="12">CECT 7806</strain>
    </source>
</reference>
<dbReference type="Gene3D" id="1.10.287.130">
    <property type="match status" value="1"/>
</dbReference>
<keyword evidence="5" id="KW-0547">Nucleotide-binding</keyword>
<evidence type="ECO:0000256" key="2">
    <source>
        <dbReference type="ARBA" id="ARBA00012438"/>
    </source>
</evidence>
<keyword evidence="3" id="KW-0597">Phosphoprotein</keyword>
<proteinExistence type="predicted"/>
<dbReference type="PANTHER" id="PTHR43065:SF46">
    <property type="entry name" value="C4-DICARBOXYLATE TRANSPORT SENSOR PROTEIN DCTB"/>
    <property type="match status" value="1"/>
</dbReference>
<dbReference type="InterPro" id="IPR005467">
    <property type="entry name" value="His_kinase_dom"/>
</dbReference>
<evidence type="ECO:0000256" key="6">
    <source>
        <dbReference type="ARBA" id="ARBA00022777"/>
    </source>
</evidence>
<dbReference type="InterPro" id="IPR013655">
    <property type="entry name" value="PAS_fold_3"/>
</dbReference>
<dbReference type="InterPro" id="IPR004358">
    <property type="entry name" value="Sig_transdc_His_kin-like_C"/>
</dbReference>
<dbReference type="PRINTS" id="PR00344">
    <property type="entry name" value="BCTRLSENSOR"/>
</dbReference>
<gene>
    <name evidence="11" type="ORF">QWZ18_24560</name>
</gene>
<evidence type="ECO:0000256" key="4">
    <source>
        <dbReference type="ARBA" id="ARBA00022679"/>
    </source>
</evidence>
<dbReference type="EC" id="2.7.13.3" evidence="2"/>
<dbReference type="PROSITE" id="PS50109">
    <property type="entry name" value="HIS_KIN"/>
    <property type="match status" value="1"/>
</dbReference>
<dbReference type="Pfam" id="PF02518">
    <property type="entry name" value="HATPase_c"/>
    <property type="match status" value="1"/>
</dbReference>
<dbReference type="PANTHER" id="PTHR43065">
    <property type="entry name" value="SENSOR HISTIDINE KINASE"/>
    <property type="match status" value="1"/>
</dbReference>
<protein>
    <recommendedName>
        <fullName evidence="2">histidine kinase</fullName>
        <ecNumber evidence="2">2.7.13.3</ecNumber>
    </recommendedName>
</protein>
<accession>A0ABT8AWD0</accession>
<dbReference type="InterPro" id="IPR003661">
    <property type="entry name" value="HisK_dim/P_dom"/>
</dbReference>
<evidence type="ECO:0000256" key="5">
    <source>
        <dbReference type="ARBA" id="ARBA00022741"/>
    </source>
</evidence>
<evidence type="ECO:0000256" key="8">
    <source>
        <dbReference type="ARBA" id="ARBA00023012"/>
    </source>
</evidence>
<dbReference type="InterPro" id="IPR036097">
    <property type="entry name" value="HisK_dim/P_sf"/>
</dbReference>
<evidence type="ECO:0000256" key="3">
    <source>
        <dbReference type="ARBA" id="ARBA00022553"/>
    </source>
</evidence>
<dbReference type="Gene3D" id="3.30.565.10">
    <property type="entry name" value="Histidine kinase-like ATPase, C-terminal domain"/>
    <property type="match status" value="1"/>
</dbReference>
<keyword evidence="8" id="KW-0902">Two-component regulatory system</keyword>
<dbReference type="Proteomes" id="UP001244297">
    <property type="component" value="Unassembled WGS sequence"/>
</dbReference>
<evidence type="ECO:0000313" key="11">
    <source>
        <dbReference type="EMBL" id="MDN3573776.1"/>
    </source>
</evidence>
<dbReference type="CDD" id="cd00130">
    <property type="entry name" value="PAS"/>
    <property type="match status" value="1"/>
</dbReference>
<dbReference type="Gene3D" id="3.30.450.20">
    <property type="entry name" value="PAS domain"/>
    <property type="match status" value="1"/>
</dbReference>
<dbReference type="RefSeq" id="WP_238291242.1">
    <property type="nucleotide sequence ID" value="NZ_BPQS01000034.1"/>
</dbReference>
<evidence type="ECO:0000256" key="1">
    <source>
        <dbReference type="ARBA" id="ARBA00000085"/>
    </source>
</evidence>
<evidence type="ECO:0000313" key="12">
    <source>
        <dbReference type="Proteomes" id="UP001244297"/>
    </source>
</evidence>
<dbReference type="SMART" id="SM00388">
    <property type="entry name" value="HisKA"/>
    <property type="match status" value="1"/>
</dbReference>
<comment type="caution">
    <text evidence="11">The sequence shown here is derived from an EMBL/GenBank/DDBJ whole genome shotgun (WGS) entry which is preliminary data.</text>
</comment>
<dbReference type="InterPro" id="IPR035965">
    <property type="entry name" value="PAS-like_dom_sf"/>
</dbReference>
<dbReference type="InterPro" id="IPR036890">
    <property type="entry name" value="HATPase_C_sf"/>
</dbReference>
<evidence type="ECO:0000259" key="10">
    <source>
        <dbReference type="PROSITE" id="PS50113"/>
    </source>
</evidence>
<dbReference type="EMBL" id="JAUFPT010000083">
    <property type="protein sequence ID" value="MDN3573776.1"/>
    <property type="molecule type" value="Genomic_DNA"/>
</dbReference>
<dbReference type="SUPFAM" id="SSF55874">
    <property type="entry name" value="ATPase domain of HSP90 chaperone/DNA topoisomerase II/histidine kinase"/>
    <property type="match status" value="1"/>
</dbReference>
<dbReference type="SMART" id="SM00387">
    <property type="entry name" value="HATPase_c"/>
    <property type="match status" value="1"/>
</dbReference>
<keyword evidence="6" id="KW-0418">Kinase</keyword>
<dbReference type="InterPro" id="IPR000700">
    <property type="entry name" value="PAS-assoc_C"/>
</dbReference>
<name>A0ABT8AWD0_9HYPH</name>
<keyword evidence="4" id="KW-0808">Transferase</keyword>
<feature type="domain" description="PAC" evidence="10">
    <location>
        <begin position="75"/>
        <end position="127"/>
    </location>
</feature>
<dbReference type="SUPFAM" id="SSF55785">
    <property type="entry name" value="PYP-like sensor domain (PAS domain)"/>
    <property type="match status" value="1"/>
</dbReference>
<comment type="catalytic activity">
    <reaction evidence="1">
        <text>ATP + protein L-histidine = ADP + protein N-phospho-L-histidine.</text>
        <dbReference type="EC" id="2.7.13.3"/>
    </reaction>
</comment>
<organism evidence="11 12">
    <name type="scientific">Methylobacterium longum</name>
    <dbReference type="NCBI Taxonomy" id="767694"/>
    <lineage>
        <taxon>Bacteria</taxon>
        <taxon>Pseudomonadati</taxon>
        <taxon>Pseudomonadota</taxon>
        <taxon>Alphaproteobacteria</taxon>
        <taxon>Hyphomicrobiales</taxon>
        <taxon>Methylobacteriaceae</taxon>
        <taxon>Methylobacterium</taxon>
    </lineage>
</organism>
<dbReference type="Pfam" id="PF00512">
    <property type="entry name" value="HisKA"/>
    <property type="match status" value="1"/>
</dbReference>
<evidence type="ECO:0000259" key="9">
    <source>
        <dbReference type="PROSITE" id="PS50109"/>
    </source>
</evidence>
<dbReference type="SUPFAM" id="SSF47384">
    <property type="entry name" value="Homodimeric domain of signal transducing histidine kinase"/>
    <property type="match status" value="1"/>
</dbReference>
<dbReference type="Gene3D" id="6.10.250.2580">
    <property type="match status" value="1"/>
</dbReference>
<evidence type="ECO:0000256" key="7">
    <source>
        <dbReference type="ARBA" id="ARBA00022840"/>
    </source>
</evidence>
<feature type="domain" description="Histidine kinase" evidence="9">
    <location>
        <begin position="147"/>
        <end position="362"/>
    </location>
</feature>